<evidence type="ECO:0000313" key="9">
    <source>
        <dbReference type="EMBL" id="KAH6756559.1"/>
    </source>
</evidence>
<dbReference type="GO" id="GO:0071011">
    <property type="term" value="C:precatalytic spliceosome"/>
    <property type="evidence" value="ECO:0007669"/>
    <property type="project" value="TreeGrafter"/>
</dbReference>
<protein>
    <submittedName>
        <fullName evidence="9">U4/U6.U5 small nuclear ribonucleoprotein</fullName>
    </submittedName>
</protein>
<dbReference type="GO" id="GO:0006397">
    <property type="term" value="P:mRNA processing"/>
    <property type="evidence" value="ECO:0007669"/>
    <property type="project" value="UniProtKB-KW"/>
</dbReference>
<accession>A0AAD4IPC2</accession>
<comment type="similarity">
    <text evidence="3">Belongs to the SNUT3 family.</text>
</comment>
<dbReference type="PANTHER" id="PTHR31077">
    <property type="entry name" value="U4/U6.U5 SMALL NUCLEAR RIBONUCLEOPROTEIN 27 KDA PROTEIN"/>
    <property type="match status" value="1"/>
</dbReference>
<reference evidence="9 10" key="1">
    <citation type="journal article" date="2021" name="Nat. Commun.">
        <title>Incipient diploidization of the medicinal plant Perilla within 10,000 years.</title>
        <authorList>
            <person name="Zhang Y."/>
            <person name="Shen Q."/>
            <person name="Leng L."/>
            <person name="Zhang D."/>
            <person name="Chen S."/>
            <person name="Shi Y."/>
            <person name="Ning Z."/>
            <person name="Chen S."/>
        </authorList>
    </citation>
    <scope>NUCLEOTIDE SEQUENCE [LARGE SCALE GENOMIC DNA]</scope>
    <source>
        <strain evidence="10">cv. PC099</strain>
    </source>
</reference>
<organism evidence="9 10">
    <name type="scientific">Perilla frutescens var. hirtella</name>
    <name type="common">Perilla citriodora</name>
    <name type="synonym">Perilla setoyensis</name>
    <dbReference type="NCBI Taxonomy" id="608512"/>
    <lineage>
        <taxon>Eukaryota</taxon>
        <taxon>Viridiplantae</taxon>
        <taxon>Streptophyta</taxon>
        <taxon>Embryophyta</taxon>
        <taxon>Tracheophyta</taxon>
        <taxon>Spermatophyta</taxon>
        <taxon>Magnoliopsida</taxon>
        <taxon>eudicotyledons</taxon>
        <taxon>Gunneridae</taxon>
        <taxon>Pentapetalae</taxon>
        <taxon>asterids</taxon>
        <taxon>lamiids</taxon>
        <taxon>Lamiales</taxon>
        <taxon>Lamiaceae</taxon>
        <taxon>Nepetoideae</taxon>
        <taxon>Elsholtzieae</taxon>
        <taxon>Perilla</taxon>
    </lineage>
</organism>
<gene>
    <name evidence="9" type="ORF">C2S53_002124</name>
</gene>
<proteinExistence type="inferred from homology"/>
<evidence type="ECO:0000313" key="10">
    <source>
        <dbReference type="Proteomes" id="UP001190926"/>
    </source>
</evidence>
<dbReference type="Pfam" id="PF08648">
    <property type="entry name" value="SNRNP27"/>
    <property type="match status" value="1"/>
</dbReference>
<dbReference type="Proteomes" id="UP001190926">
    <property type="component" value="Unassembled WGS sequence"/>
</dbReference>
<evidence type="ECO:0000256" key="5">
    <source>
        <dbReference type="ARBA" id="ARBA00022664"/>
    </source>
</evidence>
<comment type="subunit">
    <text evidence="4">Part of a tri-snRNP complex.</text>
</comment>
<keyword evidence="5" id="KW-0507">mRNA processing</keyword>
<sequence>MPLLASNNEGNKDDDLMDGDEMEMMKKFEIPLGFDSSKGKPVAGNDVNVVRKVMKRQPCQYMNCRGGFNRPLPVECNR</sequence>
<dbReference type="PANTHER" id="PTHR31077:SF1">
    <property type="entry name" value="U4_U6.U5 SMALL NUCLEAR RIBONUCLEOPROTEIN 27 KDA PROTEIN"/>
    <property type="match status" value="1"/>
</dbReference>
<evidence type="ECO:0000256" key="4">
    <source>
        <dbReference type="ARBA" id="ARBA00011825"/>
    </source>
</evidence>
<comment type="function">
    <text evidence="1">May play a role in mRNA splicing.</text>
</comment>
<dbReference type="InterPro" id="IPR013957">
    <property type="entry name" value="SNRNP27"/>
</dbReference>
<keyword evidence="10" id="KW-1185">Reference proteome</keyword>
<keyword evidence="9" id="KW-0687">Ribonucleoprotein</keyword>
<evidence type="ECO:0000256" key="7">
    <source>
        <dbReference type="ARBA" id="ARBA00023242"/>
    </source>
</evidence>
<evidence type="ECO:0000256" key="1">
    <source>
        <dbReference type="ARBA" id="ARBA00003632"/>
    </source>
</evidence>
<dbReference type="EMBL" id="SDAM02029552">
    <property type="protein sequence ID" value="KAH6756559.1"/>
    <property type="molecule type" value="Genomic_DNA"/>
</dbReference>
<keyword evidence="6" id="KW-0508">mRNA splicing</keyword>
<dbReference type="AlphaFoldDB" id="A0AAD4IPC2"/>
<evidence type="ECO:0000256" key="2">
    <source>
        <dbReference type="ARBA" id="ARBA00004123"/>
    </source>
</evidence>
<feature type="domain" description="U4/U6.U5 small nuclear ribonucleoprotein 27kDa protein" evidence="8">
    <location>
        <begin position="20"/>
        <end position="73"/>
    </location>
</feature>
<evidence type="ECO:0000256" key="6">
    <source>
        <dbReference type="ARBA" id="ARBA00023187"/>
    </source>
</evidence>
<evidence type="ECO:0000256" key="3">
    <source>
        <dbReference type="ARBA" id="ARBA00008218"/>
    </source>
</evidence>
<name>A0AAD4IPC2_PERFH</name>
<comment type="subcellular location">
    <subcellularLocation>
        <location evidence="2">Nucleus</location>
    </subcellularLocation>
</comment>
<comment type="caution">
    <text evidence="9">The sequence shown here is derived from an EMBL/GenBank/DDBJ whole genome shotgun (WGS) entry which is preliminary data.</text>
</comment>
<dbReference type="GO" id="GO:0008380">
    <property type="term" value="P:RNA splicing"/>
    <property type="evidence" value="ECO:0007669"/>
    <property type="project" value="UniProtKB-KW"/>
</dbReference>
<keyword evidence="7" id="KW-0539">Nucleus</keyword>
<evidence type="ECO:0000259" key="8">
    <source>
        <dbReference type="Pfam" id="PF08648"/>
    </source>
</evidence>